<dbReference type="InterPro" id="IPR001611">
    <property type="entry name" value="Leu-rich_rpt"/>
</dbReference>
<evidence type="ECO:0000313" key="2">
    <source>
        <dbReference type="Proteomes" id="UP000037460"/>
    </source>
</evidence>
<accession>A0A0M0K6L5</accession>
<dbReference type="Proteomes" id="UP000037460">
    <property type="component" value="Unassembled WGS sequence"/>
</dbReference>
<dbReference type="OrthoDB" id="8436363at2759"/>
<dbReference type="InterPro" id="IPR052394">
    <property type="entry name" value="LRR-containing"/>
</dbReference>
<dbReference type="AlphaFoldDB" id="A0A0M0K6L5"/>
<protein>
    <submittedName>
        <fullName evidence="1">Protein nlrc3</fullName>
    </submittedName>
</protein>
<organism evidence="1 2">
    <name type="scientific">Chrysochromulina tobinii</name>
    <dbReference type="NCBI Taxonomy" id="1460289"/>
    <lineage>
        <taxon>Eukaryota</taxon>
        <taxon>Haptista</taxon>
        <taxon>Haptophyta</taxon>
        <taxon>Prymnesiophyceae</taxon>
        <taxon>Prymnesiales</taxon>
        <taxon>Chrysochromulinaceae</taxon>
        <taxon>Chrysochromulina</taxon>
    </lineage>
</organism>
<evidence type="ECO:0000313" key="1">
    <source>
        <dbReference type="EMBL" id="KOO34028.1"/>
    </source>
</evidence>
<dbReference type="Pfam" id="PF13516">
    <property type="entry name" value="LRR_6"/>
    <property type="match status" value="3"/>
</dbReference>
<feature type="non-terminal residue" evidence="1">
    <location>
        <position position="1"/>
    </location>
</feature>
<dbReference type="InterPro" id="IPR032675">
    <property type="entry name" value="LRR_dom_sf"/>
</dbReference>
<proteinExistence type="predicted"/>
<dbReference type="SUPFAM" id="SSF52047">
    <property type="entry name" value="RNI-like"/>
    <property type="match status" value="2"/>
</dbReference>
<sequence length="683" mass="70702">DEDEDERPFLGGPAETALLSCIEGEGEPPLELLLAAVACAGSGEIRGIPVQMIRDDSVSELDLQERNIGVEGGMLLAYLVPVMGGLTSIDLSRNQLCGIWTDWEGDQHGTYTAEGITAIADALRVNGALTQLDLSGNQLCGVNESCQGYYTAEGITAIADALRVNGALTSVKLRGNKLRDEGWGAIFAAICGNKDSKIMSLDASFENIGPAGVKLIAEALRTSITGALTVTNLLGNQLDAESAKMLAEVAKQKGISLCGIQRDQTTAHFSRTGLEPPDAILLGSDLSQAVVTGGLTSINLSGNNLTHYGKDMTGIKELVAALGVNGGLTSLNLSSNQLCGLDSRGRGTYTAEGITAIADAMCVNGALTVTNLLGNQLDAESAKMLAEVAKQKGISLCGIRRDQTTADFRNKYLEPADAILLASDLSQAVVTGGLTALDLSSSDLNDEGVSAVCEAILSNKEIELASFKMVMNRIGPVGAKSVAAMVAVTGVLTKLSLARNNLGEEGTKAICEALEQNKTLKELDLSGGFLSNSNIGGAAGAKHVAKMLGVNGGLTALDLSFNELKDEGVSAVCEAILSNKETKLASLSMVETRIGPVGAKSVAAMVAVTGALTSLDLSNNSLCEVNAYRGTYAAEGITAIADALCVNGALTECNLKCNPCIGEEGEALIRKAMQGKAGLKLRI</sequence>
<keyword evidence="2" id="KW-1185">Reference proteome</keyword>
<reference evidence="2" key="1">
    <citation type="journal article" date="2015" name="PLoS Genet.">
        <title>Genome Sequence and Transcriptome Analyses of Chrysochromulina tobin: Metabolic Tools for Enhanced Algal Fitness in the Prominent Order Prymnesiales (Haptophyceae).</title>
        <authorList>
            <person name="Hovde B.T."/>
            <person name="Deodato C.R."/>
            <person name="Hunsperger H.M."/>
            <person name="Ryken S.A."/>
            <person name="Yost W."/>
            <person name="Jha R.K."/>
            <person name="Patterson J."/>
            <person name="Monnat R.J. Jr."/>
            <person name="Barlow S.B."/>
            <person name="Starkenburg S.R."/>
            <person name="Cattolico R.A."/>
        </authorList>
    </citation>
    <scope>NUCLEOTIDE SEQUENCE</scope>
    <source>
        <strain evidence="2">CCMP291</strain>
    </source>
</reference>
<dbReference type="Gene3D" id="3.80.10.10">
    <property type="entry name" value="Ribonuclease Inhibitor"/>
    <property type="match status" value="7"/>
</dbReference>
<name>A0A0M0K6L5_9EUKA</name>
<dbReference type="PANTHER" id="PTHR24114:SF2">
    <property type="entry name" value="F-BOX DOMAIN-CONTAINING PROTEIN-RELATED"/>
    <property type="match status" value="1"/>
</dbReference>
<dbReference type="SMART" id="SM00368">
    <property type="entry name" value="LRR_RI"/>
    <property type="match status" value="13"/>
</dbReference>
<gene>
    <name evidence="1" type="ORF">Ctob_010391</name>
</gene>
<comment type="caution">
    <text evidence="1">The sequence shown here is derived from an EMBL/GenBank/DDBJ whole genome shotgun (WGS) entry which is preliminary data.</text>
</comment>
<dbReference type="PANTHER" id="PTHR24114">
    <property type="entry name" value="LEUCINE RICH REPEAT FAMILY PROTEIN"/>
    <property type="match status" value="1"/>
</dbReference>
<dbReference type="EMBL" id="JWZX01001346">
    <property type="protein sequence ID" value="KOO34028.1"/>
    <property type="molecule type" value="Genomic_DNA"/>
</dbReference>